<evidence type="ECO:0000313" key="2">
    <source>
        <dbReference type="Proteomes" id="UP000814128"/>
    </source>
</evidence>
<dbReference type="EMBL" id="MU273573">
    <property type="protein sequence ID" value="KAI0031631.1"/>
    <property type="molecule type" value="Genomic_DNA"/>
</dbReference>
<dbReference type="Proteomes" id="UP000814128">
    <property type="component" value="Unassembled WGS sequence"/>
</dbReference>
<reference evidence="1" key="1">
    <citation type="submission" date="2021-02" db="EMBL/GenBank/DDBJ databases">
        <authorList>
            <consortium name="DOE Joint Genome Institute"/>
            <person name="Ahrendt S."/>
            <person name="Looney B.P."/>
            <person name="Miyauchi S."/>
            <person name="Morin E."/>
            <person name="Drula E."/>
            <person name="Courty P.E."/>
            <person name="Chicoki N."/>
            <person name="Fauchery L."/>
            <person name="Kohler A."/>
            <person name="Kuo A."/>
            <person name="Labutti K."/>
            <person name="Pangilinan J."/>
            <person name="Lipzen A."/>
            <person name="Riley R."/>
            <person name="Andreopoulos W."/>
            <person name="He G."/>
            <person name="Johnson J."/>
            <person name="Barry K.W."/>
            <person name="Grigoriev I.V."/>
            <person name="Nagy L."/>
            <person name="Hibbett D."/>
            <person name="Henrissat B."/>
            <person name="Matheny P.B."/>
            <person name="Labbe J."/>
            <person name="Martin F."/>
        </authorList>
    </citation>
    <scope>NUCLEOTIDE SEQUENCE</scope>
    <source>
        <strain evidence="1">EC-137</strain>
    </source>
</reference>
<protein>
    <submittedName>
        <fullName evidence="1">Uncharacterized protein</fullName>
    </submittedName>
</protein>
<name>A0ACB8QII9_9AGAM</name>
<proteinExistence type="predicted"/>
<organism evidence="1 2">
    <name type="scientific">Vararia minispora EC-137</name>
    <dbReference type="NCBI Taxonomy" id="1314806"/>
    <lineage>
        <taxon>Eukaryota</taxon>
        <taxon>Fungi</taxon>
        <taxon>Dikarya</taxon>
        <taxon>Basidiomycota</taxon>
        <taxon>Agaricomycotina</taxon>
        <taxon>Agaricomycetes</taxon>
        <taxon>Russulales</taxon>
        <taxon>Lachnocladiaceae</taxon>
        <taxon>Vararia</taxon>
    </lineage>
</organism>
<sequence length="564" mass="59135">MLLPPFFLLLPFLAALRAQPARARCRTQPGDARFPSRAEWDRLNTTVAGRLIAVVPSALACAEARCNDAQWSSALFRDGIPGQMNAYNWEQLCLYNTTDGACAQANVPLFAINATLPEHVQAGVAFSAQHDLRVAIKSSGHDYLGRSTNRGALLLWTQYMKNVTFTSAFIVGGEDQGSAVTVGSGMGLRAIYTAVQAQGKMVVGGTAATVSAGGGYIQGAGHSAFSPMFGLAADNVLQFEVVLADGSFVVANAVSHPDLFWALRGGGAGSWGVVTSVTLRTFPTFTAAIHTATVLFASSADAAAGMRAHATHISDYDTVRAGQYFYLFSNGPGENAYLQLNTLVINASADAATQLVAPLLADLVTAGGTLANQSALVAPAQAIVGFADDRAGYNTLLGSRLVPLSAYTDAPDRIEETYRQLLDFGVGSILGHLLGGGKVAENAVIDSAVHPKWRTAKTHVIATTTWADSTPAADVLALKANFTATVLPLLAAMTGEPDSGAYSNEADVDEPNFRTTFFGAHYARLSAIKAAYDPRSLFVVRAGVGSELWDADGMCTVAGSTARV</sequence>
<evidence type="ECO:0000313" key="1">
    <source>
        <dbReference type="EMBL" id="KAI0031631.1"/>
    </source>
</evidence>
<keyword evidence="2" id="KW-1185">Reference proteome</keyword>
<gene>
    <name evidence="1" type="ORF">K488DRAFT_51732</name>
</gene>
<comment type="caution">
    <text evidence="1">The sequence shown here is derived from an EMBL/GenBank/DDBJ whole genome shotgun (WGS) entry which is preliminary data.</text>
</comment>
<reference evidence="1" key="2">
    <citation type="journal article" date="2022" name="New Phytol.">
        <title>Evolutionary transition to the ectomycorrhizal habit in the genomes of a hyperdiverse lineage of mushroom-forming fungi.</title>
        <authorList>
            <person name="Looney B."/>
            <person name="Miyauchi S."/>
            <person name="Morin E."/>
            <person name="Drula E."/>
            <person name="Courty P.E."/>
            <person name="Kohler A."/>
            <person name="Kuo A."/>
            <person name="LaButti K."/>
            <person name="Pangilinan J."/>
            <person name="Lipzen A."/>
            <person name="Riley R."/>
            <person name="Andreopoulos W."/>
            <person name="He G."/>
            <person name="Johnson J."/>
            <person name="Nolan M."/>
            <person name="Tritt A."/>
            <person name="Barry K.W."/>
            <person name="Grigoriev I.V."/>
            <person name="Nagy L.G."/>
            <person name="Hibbett D."/>
            <person name="Henrissat B."/>
            <person name="Matheny P.B."/>
            <person name="Labbe J."/>
            <person name="Martin F.M."/>
        </authorList>
    </citation>
    <scope>NUCLEOTIDE SEQUENCE</scope>
    <source>
        <strain evidence="1">EC-137</strain>
    </source>
</reference>
<accession>A0ACB8QII9</accession>